<proteinExistence type="predicted"/>
<keyword evidence="4" id="KW-1185">Reference proteome</keyword>
<evidence type="ECO:0000313" key="4">
    <source>
        <dbReference type="Proteomes" id="UP000236379"/>
    </source>
</evidence>
<dbReference type="Proteomes" id="UP000236379">
    <property type="component" value="Unassembled WGS sequence"/>
</dbReference>
<accession>A0A2K3USK2</accession>
<dbReference type="InterPro" id="IPR019060">
    <property type="entry name" value="DUF2382"/>
</dbReference>
<dbReference type="RefSeq" id="WP_103314035.1">
    <property type="nucleotide sequence ID" value="NZ_PPPD01000003.1"/>
</dbReference>
<feature type="compositionally biased region" description="Polar residues" evidence="1">
    <location>
        <begin position="153"/>
        <end position="173"/>
    </location>
</feature>
<dbReference type="AlphaFoldDB" id="A0A2K3USK2"/>
<dbReference type="EMBL" id="PPPD01000003">
    <property type="protein sequence ID" value="PNY79521.1"/>
    <property type="molecule type" value="Genomic_DNA"/>
</dbReference>
<reference evidence="3 4" key="1">
    <citation type="submission" date="2018-01" db="EMBL/GenBank/DDBJ databases">
        <title>Deinococcus koreensis sp. nov., a radiation-resistant bacterium isolated from river water.</title>
        <authorList>
            <person name="Choi A."/>
        </authorList>
    </citation>
    <scope>NUCLEOTIDE SEQUENCE [LARGE SCALE GENOMIC DNA]</scope>
    <source>
        <strain evidence="3 4">SJW1-2</strain>
    </source>
</reference>
<dbReference type="Pfam" id="PF09557">
    <property type="entry name" value="DUF2382"/>
    <property type="match status" value="1"/>
</dbReference>
<dbReference type="InterPro" id="IPR052967">
    <property type="entry name" value="Stress_Response_Assoc"/>
</dbReference>
<dbReference type="PANTHER" id="PTHR38463:SF1">
    <property type="entry name" value="STRESS RESPONSE PROTEIN YSNF"/>
    <property type="match status" value="1"/>
</dbReference>
<sequence>MTQNNADLPGLSEGLVRAATEADWNSPDVTLLGTLELREEMVEVKRERSPRGQVTVRREVQTRQETVTTELRREVLHIEVSAGGPAVYIGDDLLQPGESREVVLYDEQTVVTTEPFVVEEVRIGKRSVLETRQTPVELRYEVLVVDPRVQGAAQGTLSGTQDARPTGTPQSSD</sequence>
<evidence type="ECO:0000313" key="3">
    <source>
        <dbReference type="EMBL" id="PNY79521.1"/>
    </source>
</evidence>
<evidence type="ECO:0000256" key="1">
    <source>
        <dbReference type="SAM" id="MobiDB-lite"/>
    </source>
</evidence>
<organism evidence="3 4">
    <name type="scientific">Deinococcus koreensis</name>
    <dbReference type="NCBI Taxonomy" id="2054903"/>
    <lineage>
        <taxon>Bacteria</taxon>
        <taxon>Thermotogati</taxon>
        <taxon>Deinococcota</taxon>
        <taxon>Deinococci</taxon>
        <taxon>Deinococcales</taxon>
        <taxon>Deinococcaceae</taxon>
        <taxon>Deinococcus</taxon>
    </lineage>
</organism>
<name>A0A2K3USK2_9DEIO</name>
<dbReference type="PANTHER" id="PTHR38463">
    <property type="entry name" value="STRESS RESPONSE PROTEIN YSNF"/>
    <property type="match status" value="1"/>
</dbReference>
<feature type="region of interest" description="Disordered" evidence="1">
    <location>
        <begin position="152"/>
        <end position="173"/>
    </location>
</feature>
<evidence type="ECO:0000259" key="2">
    <source>
        <dbReference type="Pfam" id="PF09557"/>
    </source>
</evidence>
<gene>
    <name evidence="3" type="ORF">CVO96_19025</name>
</gene>
<protein>
    <recommendedName>
        <fullName evidence="2">DUF2382 domain-containing protein</fullName>
    </recommendedName>
</protein>
<feature type="domain" description="DUF2382" evidence="2">
    <location>
        <begin position="35"/>
        <end position="145"/>
    </location>
</feature>
<dbReference type="OrthoDB" id="9977170at2"/>
<comment type="caution">
    <text evidence="3">The sequence shown here is derived from an EMBL/GenBank/DDBJ whole genome shotgun (WGS) entry which is preliminary data.</text>
</comment>